<keyword evidence="6" id="KW-1185">Reference proteome</keyword>
<sequence>MAIGETTVTVVGNISSDVVVKDTHSGPVAGFWLRSNERRYDKESGEWCNGRSLAVRVSCWRRLAENVRDSLAKGDPVVVSGRLYTTEFVTDGQSRTVAELDAQAVGPNLSWCTSSVRRPSRDRNRPETGHGAGNAAEPVVAAASAA</sequence>
<dbReference type="GO" id="GO:0009295">
    <property type="term" value="C:nucleoid"/>
    <property type="evidence" value="ECO:0007669"/>
    <property type="project" value="TreeGrafter"/>
</dbReference>
<dbReference type="GO" id="GO:0003697">
    <property type="term" value="F:single-stranded DNA binding"/>
    <property type="evidence" value="ECO:0007669"/>
    <property type="project" value="InterPro"/>
</dbReference>
<dbReference type="PANTHER" id="PTHR10302:SF27">
    <property type="entry name" value="SINGLE-STRANDED DNA-BINDING PROTEIN"/>
    <property type="match status" value="1"/>
</dbReference>
<dbReference type="NCBIfam" id="TIGR00621">
    <property type="entry name" value="ssb"/>
    <property type="match status" value="1"/>
</dbReference>
<dbReference type="InterPro" id="IPR000424">
    <property type="entry name" value="Primosome_PriB/ssb"/>
</dbReference>
<evidence type="ECO:0000313" key="6">
    <source>
        <dbReference type="Proteomes" id="UP000550714"/>
    </source>
</evidence>
<comment type="caution">
    <text evidence="5">The sequence shown here is derived from an EMBL/GenBank/DDBJ whole genome shotgun (WGS) entry which is preliminary data.</text>
</comment>
<proteinExistence type="predicted"/>
<dbReference type="Pfam" id="PF00436">
    <property type="entry name" value="SSB"/>
    <property type="match status" value="1"/>
</dbReference>
<dbReference type="PIRSF" id="PIRSF002070">
    <property type="entry name" value="SSB"/>
    <property type="match status" value="1"/>
</dbReference>
<feature type="region of interest" description="Disordered" evidence="4">
    <location>
        <begin position="113"/>
        <end position="146"/>
    </location>
</feature>
<evidence type="ECO:0000256" key="2">
    <source>
        <dbReference type="PIRNR" id="PIRNR002070"/>
    </source>
</evidence>
<dbReference type="SUPFAM" id="SSF50249">
    <property type="entry name" value="Nucleic acid-binding proteins"/>
    <property type="match status" value="1"/>
</dbReference>
<dbReference type="Proteomes" id="UP000550714">
    <property type="component" value="Unassembled WGS sequence"/>
</dbReference>
<dbReference type="RefSeq" id="WP_183657018.1">
    <property type="nucleotide sequence ID" value="NZ_JACHWU010000004.1"/>
</dbReference>
<dbReference type="InterPro" id="IPR012340">
    <property type="entry name" value="NA-bd_OB-fold"/>
</dbReference>
<accession>A0A839S5D7</accession>
<dbReference type="GO" id="GO:0006260">
    <property type="term" value="P:DNA replication"/>
    <property type="evidence" value="ECO:0007669"/>
    <property type="project" value="InterPro"/>
</dbReference>
<protein>
    <recommendedName>
        <fullName evidence="2 3">Single-stranded DNA-binding protein</fullName>
    </recommendedName>
</protein>
<name>A0A839S5D7_9PSEU</name>
<reference evidence="5 6" key="1">
    <citation type="submission" date="2020-08" db="EMBL/GenBank/DDBJ databases">
        <title>Genomic Encyclopedia of Type Strains, Phase III (KMG-III): the genomes of soil and plant-associated and newly described type strains.</title>
        <authorList>
            <person name="Whitman W."/>
        </authorList>
    </citation>
    <scope>NUCLEOTIDE SEQUENCE [LARGE SCALE GENOMIC DNA]</scope>
    <source>
        <strain evidence="5 6">CECT 8577</strain>
    </source>
</reference>
<gene>
    <name evidence="5" type="ORF">FHS23_003608</name>
</gene>
<dbReference type="PANTHER" id="PTHR10302">
    <property type="entry name" value="SINGLE-STRANDED DNA-BINDING PROTEIN"/>
    <property type="match status" value="1"/>
</dbReference>
<dbReference type="PROSITE" id="PS50935">
    <property type="entry name" value="SSB"/>
    <property type="match status" value="1"/>
</dbReference>
<feature type="compositionally biased region" description="Basic and acidic residues" evidence="4">
    <location>
        <begin position="119"/>
        <end position="128"/>
    </location>
</feature>
<evidence type="ECO:0000256" key="1">
    <source>
        <dbReference type="ARBA" id="ARBA00023125"/>
    </source>
</evidence>
<dbReference type="AlphaFoldDB" id="A0A839S5D7"/>
<feature type="compositionally biased region" description="Low complexity" evidence="4">
    <location>
        <begin position="133"/>
        <end position="146"/>
    </location>
</feature>
<evidence type="ECO:0000256" key="4">
    <source>
        <dbReference type="SAM" id="MobiDB-lite"/>
    </source>
</evidence>
<dbReference type="Gene3D" id="2.40.50.140">
    <property type="entry name" value="Nucleic acid-binding proteins"/>
    <property type="match status" value="1"/>
</dbReference>
<evidence type="ECO:0000313" key="5">
    <source>
        <dbReference type="EMBL" id="MBB3052574.1"/>
    </source>
</evidence>
<evidence type="ECO:0000256" key="3">
    <source>
        <dbReference type="RuleBase" id="RU000524"/>
    </source>
</evidence>
<organism evidence="5 6">
    <name type="scientific">Prauserella isguenensis</name>
    <dbReference type="NCBI Taxonomy" id="1470180"/>
    <lineage>
        <taxon>Bacteria</taxon>
        <taxon>Bacillati</taxon>
        <taxon>Actinomycetota</taxon>
        <taxon>Actinomycetes</taxon>
        <taxon>Pseudonocardiales</taxon>
        <taxon>Pseudonocardiaceae</taxon>
        <taxon>Prauserella</taxon>
    </lineage>
</organism>
<keyword evidence="1 2" id="KW-0238">DNA-binding</keyword>
<dbReference type="InterPro" id="IPR011344">
    <property type="entry name" value="ssDNA-bd"/>
</dbReference>
<dbReference type="CDD" id="cd04496">
    <property type="entry name" value="SSB_OBF"/>
    <property type="match status" value="1"/>
</dbReference>
<dbReference type="EMBL" id="JACHWU010000004">
    <property type="protein sequence ID" value="MBB3052574.1"/>
    <property type="molecule type" value="Genomic_DNA"/>
</dbReference>